<dbReference type="PROSITE" id="PS01159">
    <property type="entry name" value="WW_DOMAIN_1"/>
    <property type="match status" value="2"/>
</dbReference>
<evidence type="ECO:0000313" key="8">
    <source>
        <dbReference type="EMBL" id="TNN46367.1"/>
    </source>
</evidence>
<dbReference type="InterPro" id="IPR040524">
    <property type="entry name" value="HECW1_helix"/>
</dbReference>
<evidence type="ECO:0000259" key="7">
    <source>
        <dbReference type="PROSITE" id="PS50020"/>
    </source>
</evidence>
<keyword evidence="5" id="KW-0677">Repeat</keyword>
<dbReference type="GO" id="GO:0006511">
    <property type="term" value="P:ubiquitin-dependent protein catabolic process"/>
    <property type="evidence" value="ECO:0007669"/>
    <property type="project" value="TreeGrafter"/>
</dbReference>
<dbReference type="Proteomes" id="UP000314294">
    <property type="component" value="Unassembled WGS sequence"/>
</dbReference>
<evidence type="ECO:0000256" key="2">
    <source>
        <dbReference type="ARBA" id="ARBA00022490"/>
    </source>
</evidence>
<dbReference type="SMART" id="SM00456">
    <property type="entry name" value="WW"/>
    <property type="match status" value="2"/>
</dbReference>
<evidence type="ECO:0000256" key="1">
    <source>
        <dbReference type="ARBA" id="ARBA00004496"/>
    </source>
</evidence>
<dbReference type="GO" id="GO:0061630">
    <property type="term" value="F:ubiquitin protein ligase activity"/>
    <property type="evidence" value="ECO:0007669"/>
    <property type="project" value="TreeGrafter"/>
</dbReference>
<dbReference type="InterPro" id="IPR001202">
    <property type="entry name" value="WW_dom"/>
</dbReference>
<feature type="region of interest" description="Disordered" evidence="6">
    <location>
        <begin position="1"/>
        <end position="53"/>
    </location>
</feature>
<evidence type="ECO:0000313" key="9">
    <source>
        <dbReference type="Proteomes" id="UP000314294"/>
    </source>
</evidence>
<name>A0A4Z2FYT6_9TELE</name>
<feature type="domain" description="WW" evidence="7">
    <location>
        <begin position="48"/>
        <end position="81"/>
    </location>
</feature>
<evidence type="ECO:0000256" key="3">
    <source>
        <dbReference type="ARBA" id="ARBA00022553"/>
    </source>
</evidence>
<gene>
    <name evidence="8" type="primary">HECW2_4</name>
    <name evidence="8" type="ORF">EYF80_043427</name>
</gene>
<feature type="region of interest" description="Disordered" evidence="6">
    <location>
        <begin position="378"/>
        <end position="410"/>
    </location>
</feature>
<protein>
    <submittedName>
        <fullName evidence="8">E3 ubiquitin-protein ligase HECW2</fullName>
    </submittedName>
</protein>
<dbReference type="PANTHER" id="PTHR11254:SF442">
    <property type="entry name" value="HECT-TYPE E3 UBIQUITIN TRANSFERASE"/>
    <property type="match status" value="1"/>
</dbReference>
<organism evidence="8 9">
    <name type="scientific">Liparis tanakae</name>
    <name type="common">Tanaka's snailfish</name>
    <dbReference type="NCBI Taxonomy" id="230148"/>
    <lineage>
        <taxon>Eukaryota</taxon>
        <taxon>Metazoa</taxon>
        <taxon>Chordata</taxon>
        <taxon>Craniata</taxon>
        <taxon>Vertebrata</taxon>
        <taxon>Euteleostomi</taxon>
        <taxon>Actinopterygii</taxon>
        <taxon>Neopterygii</taxon>
        <taxon>Teleostei</taxon>
        <taxon>Neoteleostei</taxon>
        <taxon>Acanthomorphata</taxon>
        <taxon>Eupercaria</taxon>
        <taxon>Perciformes</taxon>
        <taxon>Cottioidei</taxon>
        <taxon>Cottales</taxon>
        <taxon>Liparidae</taxon>
        <taxon>Liparis</taxon>
    </lineage>
</organism>
<keyword evidence="3" id="KW-0597">Phosphoprotein</keyword>
<reference evidence="8 9" key="1">
    <citation type="submission" date="2019-03" db="EMBL/GenBank/DDBJ databases">
        <title>First draft genome of Liparis tanakae, snailfish: a comprehensive survey of snailfish specific genes.</title>
        <authorList>
            <person name="Kim W."/>
            <person name="Song I."/>
            <person name="Jeong J.-H."/>
            <person name="Kim D."/>
            <person name="Kim S."/>
            <person name="Ryu S."/>
            <person name="Song J.Y."/>
            <person name="Lee S.K."/>
        </authorList>
    </citation>
    <scope>NUCLEOTIDE SEQUENCE [LARGE SCALE GENOMIC DNA]</scope>
    <source>
        <tissue evidence="8">Muscle</tissue>
    </source>
</reference>
<dbReference type="InterPro" id="IPR050409">
    <property type="entry name" value="E3_ubiq-protein_ligase"/>
</dbReference>
<dbReference type="AlphaFoldDB" id="A0A4Z2FYT6"/>
<dbReference type="FunFam" id="2.20.70.10:FF:000007">
    <property type="entry name" value="E3 ubiquitin-protein ligase HECW2 isoform X1"/>
    <property type="match status" value="1"/>
</dbReference>
<feature type="compositionally biased region" description="Basic and acidic residues" evidence="6">
    <location>
        <begin position="9"/>
        <end position="18"/>
    </location>
</feature>
<feature type="region of interest" description="Disordered" evidence="6">
    <location>
        <begin position="262"/>
        <end position="316"/>
    </location>
</feature>
<dbReference type="SUPFAM" id="SSF51045">
    <property type="entry name" value="WW domain"/>
    <property type="match status" value="2"/>
</dbReference>
<comment type="caution">
    <text evidence="8">The sequence shown here is derived from an EMBL/GenBank/DDBJ whole genome shotgun (WGS) entry which is preliminary data.</text>
</comment>
<dbReference type="GO" id="GO:0016567">
    <property type="term" value="P:protein ubiquitination"/>
    <property type="evidence" value="ECO:0007669"/>
    <property type="project" value="TreeGrafter"/>
</dbReference>
<dbReference type="CDD" id="cd00201">
    <property type="entry name" value="WW"/>
    <property type="match status" value="2"/>
</dbReference>
<dbReference type="PANTHER" id="PTHR11254">
    <property type="entry name" value="HECT DOMAIN UBIQUITIN-PROTEIN LIGASE"/>
    <property type="match status" value="1"/>
</dbReference>
<feature type="compositionally biased region" description="Basic residues" evidence="6">
    <location>
        <begin position="272"/>
        <end position="281"/>
    </location>
</feature>
<dbReference type="EMBL" id="SRLO01000792">
    <property type="protein sequence ID" value="TNN46367.1"/>
    <property type="molecule type" value="Genomic_DNA"/>
</dbReference>
<dbReference type="InterPro" id="IPR036020">
    <property type="entry name" value="WW_dom_sf"/>
</dbReference>
<keyword evidence="4" id="KW-0808">Transferase</keyword>
<dbReference type="Pfam" id="PF00397">
    <property type="entry name" value="WW"/>
    <property type="match status" value="1"/>
</dbReference>
<keyword evidence="2" id="KW-0963">Cytoplasm</keyword>
<feature type="compositionally biased region" description="Basic and acidic residues" evidence="6">
    <location>
        <begin position="288"/>
        <end position="299"/>
    </location>
</feature>
<dbReference type="PROSITE" id="PS50020">
    <property type="entry name" value="WW_DOMAIN_2"/>
    <property type="match status" value="2"/>
</dbReference>
<dbReference type="Pfam" id="PF18436">
    <property type="entry name" value="HECW1_helix"/>
    <property type="match status" value="1"/>
</dbReference>
<keyword evidence="9" id="KW-1185">Reference proteome</keyword>
<dbReference type="GO" id="GO:0005737">
    <property type="term" value="C:cytoplasm"/>
    <property type="evidence" value="ECO:0007669"/>
    <property type="project" value="UniProtKB-SubCell"/>
</dbReference>
<accession>A0A4Z2FYT6</accession>
<dbReference type="GO" id="GO:0048814">
    <property type="term" value="P:regulation of dendrite morphogenesis"/>
    <property type="evidence" value="ECO:0007669"/>
    <property type="project" value="TreeGrafter"/>
</dbReference>
<feature type="region of interest" description="Disordered" evidence="6">
    <location>
        <begin position="109"/>
        <end position="152"/>
    </location>
</feature>
<feature type="compositionally biased region" description="Gly residues" evidence="6">
    <location>
        <begin position="37"/>
        <end position="47"/>
    </location>
</feature>
<evidence type="ECO:0000256" key="6">
    <source>
        <dbReference type="SAM" id="MobiDB-lite"/>
    </source>
</evidence>
<evidence type="ECO:0000256" key="4">
    <source>
        <dbReference type="ARBA" id="ARBA00022679"/>
    </source>
</evidence>
<dbReference type="Gene3D" id="2.20.70.10">
    <property type="match status" value="2"/>
</dbReference>
<feature type="domain" description="WW" evidence="7">
    <location>
        <begin position="226"/>
        <end position="259"/>
    </location>
</feature>
<feature type="compositionally biased region" description="Polar residues" evidence="6">
    <location>
        <begin position="19"/>
        <end position="32"/>
    </location>
</feature>
<dbReference type="OrthoDB" id="423283at2759"/>
<proteinExistence type="predicted"/>
<evidence type="ECO:0000256" key="5">
    <source>
        <dbReference type="ARBA" id="ARBA00022737"/>
    </source>
</evidence>
<sequence length="436" mass="49402">MLITGARAGGREEHEVWTRRQSMQASGGTAQNEDARGAGGSVNGTVGGDRETDWEARIDSHGRIFYVDHVNRTTTWQRPTAPTAPQTLQRSNSIQQMEQLNRRYQSIRRTITNEGRPEEQTANELLADETDMQPSIPELRRDNSGAQSSPRSRLTLLLQSSSAKFLTSPDFFTVLHANPSAYRLFTTNTCLKHMISKVRRDAHHFERYQHNRDLVAFLNMFANKQLELPRGWEMKHDHTGKSFFVDHNGRATTFIDPRLPLQSTRPPSVLAHRQHLTRQRSHSAGEVSPRRLASEDPRHAGPPVLPRPSSTFTSANRGQCQDVVPVAYNEKIVAFLRQANIFEILQERQPDFNRNHSLSLFEDEVMSYVPPHALLHPSYCQSPRGSPVSSPQNSPGTQRANARAPAPYKRDFEAKLRNFYRKLETKGYGQGPGKLK</sequence>
<comment type="subcellular location">
    <subcellularLocation>
        <location evidence="1">Cytoplasm</location>
    </subcellularLocation>
</comment>
<feature type="compositionally biased region" description="Polar residues" evidence="6">
    <location>
        <begin position="379"/>
        <end position="400"/>
    </location>
</feature>